<dbReference type="EC" id="2.5.1.58" evidence="2 9"/>
<keyword evidence="5 9" id="KW-0808">Transferase</keyword>
<evidence type="ECO:0000256" key="8">
    <source>
        <dbReference type="ARBA" id="ARBA00022833"/>
    </source>
</evidence>
<evidence type="ECO:0000256" key="4">
    <source>
        <dbReference type="ARBA" id="ARBA00022602"/>
    </source>
</evidence>
<dbReference type="InterPro" id="IPR045089">
    <property type="entry name" value="PGGT1B-like"/>
</dbReference>
<dbReference type="InterPro" id="IPR001330">
    <property type="entry name" value="Prenyltrans"/>
</dbReference>
<dbReference type="AlphaFoldDB" id="A0A5M9JYG5"/>
<feature type="compositionally biased region" description="Polar residues" evidence="10">
    <location>
        <begin position="50"/>
        <end position="69"/>
    </location>
</feature>
<dbReference type="Proteomes" id="UP000322873">
    <property type="component" value="Unassembled WGS sequence"/>
</dbReference>
<comment type="similarity">
    <text evidence="1 9">Belongs to the protein prenyltransferase subunit beta family.</text>
</comment>
<dbReference type="VEuPathDB" id="FungiDB:MFRU_003g00020"/>
<dbReference type="Pfam" id="PF00432">
    <property type="entry name" value="Prenyltrans"/>
    <property type="match status" value="1"/>
</dbReference>
<comment type="catalytic activity">
    <reaction evidence="9">
        <text>L-cysteinyl-[protein] + (2E,6E)-farnesyl diphosphate = S-(2E,6E)-farnesyl-L-cysteinyl-[protein] + diphosphate</text>
        <dbReference type="Rhea" id="RHEA:13345"/>
        <dbReference type="Rhea" id="RHEA-COMP:10131"/>
        <dbReference type="Rhea" id="RHEA-COMP:11535"/>
        <dbReference type="ChEBI" id="CHEBI:29950"/>
        <dbReference type="ChEBI" id="CHEBI:33019"/>
        <dbReference type="ChEBI" id="CHEBI:86019"/>
        <dbReference type="ChEBI" id="CHEBI:175763"/>
    </reaction>
</comment>
<keyword evidence="7" id="KW-0677">Repeat</keyword>
<dbReference type="GO" id="GO:0005965">
    <property type="term" value="C:protein farnesyltransferase complex"/>
    <property type="evidence" value="ECO:0007669"/>
    <property type="project" value="UniProtKB-UniRule"/>
</dbReference>
<evidence type="ECO:0000256" key="6">
    <source>
        <dbReference type="ARBA" id="ARBA00022723"/>
    </source>
</evidence>
<dbReference type="EMBL" id="VICG01000004">
    <property type="protein sequence ID" value="KAA8572936.1"/>
    <property type="molecule type" value="Genomic_DNA"/>
</dbReference>
<keyword evidence="13" id="KW-1185">Reference proteome</keyword>
<dbReference type="PANTHER" id="PTHR11774:SF6">
    <property type="entry name" value="PROTEIN FARNESYLTRANSFERASE SUBUNIT BETA"/>
    <property type="match status" value="1"/>
</dbReference>
<evidence type="ECO:0000256" key="3">
    <source>
        <dbReference type="ARBA" id="ARBA00015798"/>
    </source>
</evidence>
<evidence type="ECO:0000256" key="2">
    <source>
        <dbReference type="ARBA" id="ARBA00012702"/>
    </source>
</evidence>
<gene>
    <name evidence="12" type="ORF">EYC84_003486</name>
</gene>
<comment type="caution">
    <text evidence="12">The sequence shown here is derived from an EMBL/GenBank/DDBJ whole genome shotgun (WGS) entry which is preliminary data.</text>
</comment>
<feature type="region of interest" description="Disordered" evidence="10">
    <location>
        <begin position="17"/>
        <end position="69"/>
    </location>
</feature>
<dbReference type="GO" id="GO:0097354">
    <property type="term" value="P:prenylation"/>
    <property type="evidence" value="ECO:0007669"/>
    <property type="project" value="UniProtKB-UniRule"/>
</dbReference>
<dbReference type="CDD" id="cd02893">
    <property type="entry name" value="FTase"/>
    <property type="match status" value="1"/>
</dbReference>
<comment type="function">
    <text evidence="9">Catalyzes the transfer of a farnesyl moiety from farnesyl diphosphate to a cysteine at the fourth position from the C-terminus of several proteins. The beta subunit is responsible for peptide-binding.</text>
</comment>
<sequence>MTFIIKGRKKHHSVKFNRRAMEEKVVNKNSSSSSSHSSKVDQLLHGGDSLKNQSQKPGLISVQESSSSKADIEAEFDEDIVYGSSQPITEEPFVSMIPDTFKEYPPLREPLQTQTSRLQDKTIEECLPFLSGTEAGLTYNPYGVPHLNRKKHVQFLHKQLQKLPSAFVAADASRPWMFYWALAGLSTLGQDISSYREKIIATCRPIQNVTGGFGGGNGQMSHLATTYATVLSIAMVGGQEALDIIDRKAMWKWLGSLKMASGGFLMVVGGEEDIRGAYCALILITLLSLPIDLPQDASARSSNYTTFIDGLPEWISRCQTFEGGIGARPNIEAHGAYAFLALGCLCILGEPHITIPQYLDVPGFISWLSARQYAPEGGFSGRTNKLVDGCYSHWVGGCWPLLEACLEGPTLPTENGSSSFPTPDTGNRGGLRDKPSRPSDSYHTCYVLAGLSSAQHKWHFNTSAQKTESSGMLISPYQWTAKRRIETKQVYDEEDRVGTLHPVFVIPEGVAEETRAYFASKGTWLIWGGKSDHMDGSSLILPQRAPRLDIVYHVIHTL</sequence>
<evidence type="ECO:0000256" key="10">
    <source>
        <dbReference type="SAM" id="MobiDB-lite"/>
    </source>
</evidence>
<accession>A0A5M9JYG5</accession>
<comment type="cofactor">
    <cofactor evidence="9">
        <name>Zn(2+)</name>
        <dbReference type="ChEBI" id="CHEBI:29105"/>
    </cofactor>
    <text evidence="9">Binds 1 zinc ion per subunit.</text>
</comment>
<proteinExistence type="inferred from homology"/>
<keyword evidence="8 9" id="KW-0862">Zinc</keyword>
<feature type="domain" description="Prenyltransferase alpha-alpha toroid" evidence="11">
    <location>
        <begin position="147"/>
        <end position="505"/>
    </location>
</feature>
<dbReference type="InterPro" id="IPR026872">
    <property type="entry name" value="FTB"/>
</dbReference>
<name>A0A5M9JYG5_MONFR</name>
<protein>
    <recommendedName>
        <fullName evidence="3 9">Protein farnesyltransferase subunit beta</fullName>
        <shortName evidence="9">FTase-beta</shortName>
        <ecNumber evidence="2 9">2.5.1.58</ecNumber>
    </recommendedName>
</protein>
<keyword evidence="4 9" id="KW-0637">Prenyltransferase</keyword>
<feature type="compositionally biased region" description="Polar residues" evidence="10">
    <location>
        <begin position="412"/>
        <end position="425"/>
    </location>
</feature>
<dbReference type="FunFam" id="1.50.10.20:FF:000014">
    <property type="entry name" value="Protein farnesyltransferase subunit beta"/>
    <property type="match status" value="1"/>
</dbReference>
<evidence type="ECO:0000256" key="5">
    <source>
        <dbReference type="ARBA" id="ARBA00022679"/>
    </source>
</evidence>
<dbReference type="Gene3D" id="1.50.10.20">
    <property type="match status" value="1"/>
</dbReference>
<dbReference type="SUPFAM" id="SSF48239">
    <property type="entry name" value="Terpenoid cyclases/Protein prenyltransferases"/>
    <property type="match status" value="1"/>
</dbReference>
<dbReference type="PANTHER" id="PTHR11774">
    <property type="entry name" value="GERANYLGERANYL TRANSFERASE TYPE BETA SUBUNIT"/>
    <property type="match status" value="1"/>
</dbReference>
<keyword evidence="6 9" id="KW-0479">Metal-binding</keyword>
<organism evidence="12 13">
    <name type="scientific">Monilinia fructicola</name>
    <name type="common">Brown rot fungus</name>
    <name type="synonym">Ciboria fructicola</name>
    <dbReference type="NCBI Taxonomy" id="38448"/>
    <lineage>
        <taxon>Eukaryota</taxon>
        <taxon>Fungi</taxon>
        <taxon>Dikarya</taxon>
        <taxon>Ascomycota</taxon>
        <taxon>Pezizomycotina</taxon>
        <taxon>Leotiomycetes</taxon>
        <taxon>Helotiales</taxon>
        <taxon>Sclerotiniaceae</taxon>
        <taxon>Monilinia</taxon>
    </lineage>
</organism>
<dbReference type="InterPro" id="IPR008930">
    <property type="entry name" value="Terpenoid_cyclase/PrenylTrfase"/>
</dbReference>
<evidence type="ECO:0000256" key="1">
    <source>
        <dbReference type="ARBA" id="ARBA00010497"/>
    </source>
</evidence>
<evidence type="ECO:0000256" key="7">
    <source>
        <dbReference type="ARBA" id="ARBA00022737"/>
    </source>
</evidence>
<dbReference type="GO" id="GO:0008270">
    <property type="term" value="F:zinc ion binding"/>
    <property type="evidence" value="ECO:0007669"/>
    <property type="project" value="UniProtKB-UniRule"/>
</dbReference>
<reference evidence="12 13" key="1">
    <citation type="submission" date="2019-06" db="EMBL/GenBank/DDBJ databases">
        <title>Genome Sequence of the Brown Rot Fungal Pathogen Monilinia fructicola.</title>
        <authorList>
            <person name="De Miccolis Angelini R.M."/>
            <person name="Landi L."/>
            <person name="Abate D."/>
            <person name="Pollastro S."/>
            <person name="Romanazzi G."/>
            <person name="Faretra F."/>
        </authorList>
    </citation>
    <scope>NUCLEOTIDE SEQUENCE [LARGE SCALE GENOMIC DNA]</scope>
    <source>
        <strain evidence="12 13">Mfrc123</strain>
    </source>
</reference>
<feature type="region of interest" description="Disordered" evidence="10">
    <location>
        <begin position="412"/>
        <end position="439"/>
    </location>
</feature>
<dbReference type="GO" id="GO:0004660">
    <property type="term" value="F:protein farnesyltransferase activity"/>
    <property type="evidence" value="ECO:0007669"/>
    <property type="project" value="UniProtKB-UniRule"/>
</dbReference>
<evidence type="ECO:0000313" key="13">
    <source>
        <dbReference type="Proteomes" id="UP000322873"/>
    </source>
</evidence>
<evidence type="ECO:0000313" key="12">
    <source>
        <dbReference type="EMBL" id="KAA8572936.1"/>
    </source>
</evidence>
<comment type="subunit">
    <text evidence="9">Heterodimer of an alpha and a beta subunit.</text>
</comment>
<evidence type="ECO:0000259" key="11">
    <source>
        <dbReference type="Pfam" id="PF00432"/>
    </source>
</evidence>
<evidence type="ECO:0000256" key="9">
    <source>
        <dbReference type="RuleBase" id="RU365056"/>
    </source>
</evidence>